<dbReference type="AlphaFoldDB" id="A0A1B6D6R6"/>
<organism evidence="2">
    <name type="scientific">Clastoptera arizonana</name>
    <name type="common">Arizona spittle bug</name>
    <dbReference type="NCBI Taxonomy" id="38151"/>
    <lineage>
        <taxon>Eukaryota</taxon>
        <taxon>Metazoa</taxon>
        <taxon>Ecdysozoa</taxon>
        <taxon>Arthropoda</taxon>
        <taxon>Hexapoda</taxon>
        <taxon>Insecta</taxon>
        <taxon>Pterygota</taxon>
        <taxon>Neoptera</taxon>
        <taxon>Paraneoptera</taxon>
        <taxon>Hemiptera</taxon>
        <taxon>Auchenorrhyncha</taxon>
        <taxon>Cercopoidea</taxon>
        <taxon>Clastopteridae</taxon>
        <taxon>Clastoptera</taxon>
    </lineage>
</organism>
<dbReference type="EMBL" id="GEDC01015917">
    <property type="protein sequence ID" value="JAS21381.1"/>
    <property type="molecule type" value="Transcribed_RNA"/>
</dbReference>
<sequence length="171" mass="20213">MNFIGFKMIRGFQLILMFMSSMVGSYGARVEGQVKLHRFIPLALNNTQRSLDIVDNYLIDIKNTSITTVTAMDKHIADIQVEEYVMFMIRDVLRENKIPENFTVYKDLKQLTKDFKYLRVETSIPKQQIVEFGENLKEKLLNLNQTLATILSNYKIPRRKTVFEKYKYLYH</sequence>
<name>A0A1B6D6R6_9HEMI</name>
<reference evidence="2" key="1">
    <citation type="submission" date="2015-12" db="EMBL/GenBank/DDBJ databases">
        <title>De novo transcriptome assembly of four potential Pierce s Disease insect vectors from Arizona vineyards.</title>
        <authorList>
            <person name="Tassone E.E."/>
        </authorList>
    </citation>
    <scope>NUCLEOTIDE SEQUENCE</scope>
</reference>
<accession>A0A1B6D6R6</accession>
<protein>
    <submittedName>
        <fullName evidence="2">Uncharacterized protein</fullName>
    </submittedName>
</protein>
<keyword evidence="1" id="KW-0732">Signal</keyword>
<gene>
    <name evidence="2" type="ORF">g.1087</name>
</gene>
<evidence type="ECO:0000313" key="2">
    <source>
        <dbReference type="EMBL" id="JAS21381.1"/>
    </source>
</evidence>
<feature type="chain" id="PRO_5008581008" evidence="1">
    <location>
        <begin position="28"/>
        <end position="171"/>
    </location>
</feature>
<evidence type="ECO:0000256" key="1">
    <source>
        <dbReference type="SAM" id="SignalP"/>
    </source>
</evidence>
<proteinExistence type="predicted"/>
<feature type="signal peptide" evidence="1">
    <location>
        <begin position="1"/>
        <end position="27"/>
    </location>
</feature>